<dbReference type="SUPFAM" id="SSF52279">
    <property type="entry name" value="Beta-D-glucan exohydrolase, C-terminal domain"/>
    <property type="match status" value="1"/>
</dbReference>
<dbReference type="EC" id="3.2.1.21" evidence="10"/>
<evidence type="ECO:0000259" key="12">
    <source>
        <dbReference type="SMART" id="SM01217"/>
    </source>
</evidence>
<feature type="domain" description="Fibronectin type III-like" evidence="12">
    <location>
        <begin position="798"/>
        <end position="866"/>
    </location>
</feature>
<name>A0A8H6GLT8_FUSOX</name>
<dbReference type="FunFam" id="3.40.50.1700:FF:000003">
    <property type="entry name" value="Probable beta-glucosidase"/>
    <property type="match status" value="1"/>
</dbReference>
<dbReference type="SMART" id="SM01217">
    <property type="entry name" value="Fn3_like"/>
    <property type="match status" value="1"/>
</dbReference>
<dbReference type="Gene3D" id="3.20.20.300">
    <property type="entry name" value="Glycoside hydrolase, family 3, N-terminal domain"/>
    <property type="match status" value="1"/>
</dbReference>
<proteinExistence type="inferred from homology"/>
<dbReference type="GO" id="GO:0008422">
    <property type="term" value="F:beta-glucosidase activity"/>
    <property type="evidence" value="ECO:0007669"/>
    <property type="project" value="UniProtKB-EC"/>
</dbReference>
<gene>
    <name evidence="13" type="ORF">HZS61_014781</name>
</gene>
<keyword evidence="9 10" id="KW-0624">Polysaccharide degradation</keyword>
<dbReference type="PROSITE" id="PS00775">
    <property type="entry name" value="GLYCOSYL_HYDROL_F3"/>
    <property type="match status" value="1"/>
</dbReference>
<dbReference type="Gene3D" id="2.60.40.10">
    <property type="entry name" value="Immunoglobulins"/>
    <property type="match status" value="1"/>
</dbReference>
<keyword evidence="6" id="KW-0325">Glycoprotein</keyword>
<evidence type="ECO:0000256" key="3">
    <source>
        <dbReference type="ARBA" id="ARBA00005336"/>
    </source>
</evidence>
<comment type="pathway">
    <text evidence="2 10">Glycan metabolism; cellulose degradation.</text>
</comment>
<dbReference type="Pfam" id="PF00933">
    <property type="entry name" value="Glyco_hydro_3"/>
    <property type="match status" value="1"/>
</dbReference>
<dbReference type="GO" id="GO:0030245">
    <property type="term" value="P:cellulose catabolic process"/>
    <property type="evidence" value="ECO:0007669"/>
    <property type="project" value="UniProtKB-UniPathway"/>
</dbReference>
<evidence type="ECO:0000256" key="7">
    <source>
        <dbReference type="ARBA" id="ARBA00023277"/>
    </source>
</evidence>
<dbReference type="InterPro" id="IPR026891">
    <property type="entry name" value="Fn3-like"/>
</dbReference>
<dbReference type="Proteomes" id="UP000593570">
    <property type="component" value="Unassembled WGS sequence"/>
</dbReference>
<keyword evidence="4 11" id="KW-0732">Signal</keyword>
<dbReference type="FunFam" id="3.20.20.300:FF:000002">
    <property type="entry name" value="Probable beta-glucosidase"/>
    <property type="match status" value="1"/>
</dbReference>
<dbReference type="PANTHER" id="PTHR42715:SF29">
    <property type="entry name" value="BETA-GLUCOSIDASE A-RELATED"/>
    <property type="match status" value="1"/>
</dbReference>
<dbReference type="InterPro" id="IPR002772">
    <property type="entry name" value="Glyco_hydro_3_C"/>
</dbReference>
<organism evidence="13 14">
    <name type="scientific">Fusarium oxysporum f. sp. conglutinans</name>
    <dbReference type="NCBI Taxonomy" id="100902"/>
    <lineage>
        <taxon>Eukaryota</taxon>
        <taxon>Fungi</taxon>
        <taxon>Dikarya</taxon>
        <taxon>Ascomycota</taxon>
        <taxon>Pezizomycotina</taxon>
        <taxon>Sordariomycetes</taxon>
        <taxon>Hypocreomycetidae</taxon>
        <taxon>Hypocreales</taxon>
        <taxon>Nectriaceae</taxon>
        <taxon>Fusarium</taxon>
        <taxon>Fusarium oxysporum species complex</taxon>
    </lineage>
</organism>
<keyword evidence="5 10" id="KW-0378">Hydrolase</keyword>
<dbReference type="EMBL" id="JACDXP010000007">
    <property type="protein sequence ID" value="KAF6520523.1"/>
    <property type="molecule type" value="Genomic_DNA"/>
</dbReference>
<comment type="similarity">
    <text evidence="3 10">Belongs to the glycosyl hydrolase 3 family.</text>
</comment>
<sequence length="876" mass="94979">MKQFFILALLQAGCLGQSGSNNRSRQAAPGVNARSEPFYPSPWMSPDAVGWEEAYIKAKDFVSQMTLLEKVNLTTGVGFLNERCVGNVGDIPRLGLRGLCMQDGPVGLRLTDYNSVFPSGQTTAATWDRDLLYRKALALGYEFREKGIDVVLSPVAGPLGKNPSGGRNWEGFSPDPWLTGAAMVESVKGLQDQGVVAVAKHFIGNEQEHFRIAPEAAVVGAGNVSESLSSNIDDKTMHELYMWPFADAIRAGVGSVMCSYQQINNSYSCQNSMLMNNLLKNELGFQGFVMSDWGAQHAGAATAVAGLDMAMSGETVVGGDRAFWGANLTVAVLNGTVPAYRVDDMAMRIMAAYFKVGRTVENQPELSFSSWTEDAEGWIQSRAKSNWGVTNQHIDVRSDHGRLIREIGAAGTVLLKNEGALPLDKPKMVAVFGEDAGSNLNGPNSCTDRACNDGTYAAGWGSGTANYPYLITPDQALQERAVKDGSRYESILTNYAGDHGIRLASVDNATSIVFVNAASGETYITVDGNLGDRNNFTLWRNGTDLVHNVSAHCRNTIVVIHAPGAVDITSFYENPNITAIVWAGLPGQESGNAITDILYGDVNPSGKLPFTWGASLEDYSGDVQFEPNNGANAPYQDFDEGVFIDYRHFDREAPNAGDEGAPIYEFGFGLSYTTFNYTDIKVKKWPVEPYTDATGTPSNARMIGNYSRNPADYVIEEGFISVYPHIYPYLNSTDLRESADDRSYGQTAEEFLPPNALSTTAHPVHPAGGAPGGNPQLWDVLYTVTTTVTNTGDVRGAAVPQLYVSLGGEDEPVRVLRGFDRITLDPGASKTFTASLTRRDLSNWNITRQNWVITDFEKTVYVGSSSRNLPLSVTLT</sequence>
<protein>
    <recommendedName>
        <fullName evidence="10">beta-glucosidase</fullName>
        <ecNumber evidence="10">3.2.1.21</ecNumber>
    </recommendedName>
</protein>
<dbReference type="Pfam" id="PF01915">
    <property type="entry name" value="Glyco_hydro_3_C"/>
    <property type="match status" value="1"/>
</dbReference>
<evidence type="ECO:0000256" key="6">
    <source>
        <dbReference type="ARBA" id="ARBA00023180"/>
    </source>
</evidence>
<dbReference type="InterPro" id="IPR036881">
    <property type="entry name" value="Glyco_hydro_3_C_sf"/>
</dbReference>
<evidence type="ECO:0000256" key="5">
    <source>
        <dbReference type="ARBA" id="ARBA00022801"/>
    </source>
</evidence>
<comment type="catalytic activity">
    <reaction evidence="1 10">
        <text>Hydrolysis of terminal, non-reducing beta-D-glucosyl residues with release of beta-D-glucose.</text>
        <dbReference type="EC" id="3.2.1.21"/>
    </reaction>
</comment>
<dbReference type="InterPro" id="IPR019800">
    <property type="entry name" value="Glyco_hydro_3_AS"/>
</dbReference>
<dbReference type="InterPro" id="IPR050288">
    <property type="entry name" value="Cellulose_deg_GH3"/>
</dbReference>
<dbReference type="InterPro" id="IPR036962">
    <property type="entry name" value="Glyco_hydro_3_N_sf"/>
</dbReference>
<evidence type="ECO:0000256" key="8">
    <source>
        <dbReference type="ARBA" id="ARBA00023295"/>
    </source>
</evidence>
<evidence type="ECO:0000313" key="14">
    <source>
        <dbReference type="Proteomes" id="UP000593570"/>
    </source>
</evidence>
<dbReference type="SUPFAM" id="SSF51445">
    <property type="entry name" value="(Trans)glycosidases"/>
    <property type="match status" value="1"/>
</dbReference>
<comment type="caution">
    <text evidence="13">The sequence shown here is derived from an EMBL/GenBank/DDBJ whole genome shotgun (WGS) entry which is preliminary data.</text>
</comment>
<feature type="signal peptide" evidence="11">
    <location>
        <begin position="1"/>
        <end position="16"/>
    </location>
</feature>
<accession>A0A8H6GLT8</accession>
<keyword evidence="7 10" id="KW-0119">Carbohydrate metabolism</keyword>
<dbReference type="Gene3D" id="3.40.50.1700">
    <property type="entry name" value="Glycoside hydrolase family 3 C-terminal domain"/>
    <property type="match status" value="1"/>
</dbReference>
<dbReference type="AlphaFoldDB" id="A0A8H6GLT8"/>
<evidence type="ECO:0000256" key="10">
    <source>
        <dbReference type="RuleBase" id="RU361161"/>
    </source>
</evidence>
<dbReference type="PANTHER" id="PTHR42715">
    <property type="entry name" value="BETA-GLUCOSIDASE"/>
    <property type="match status" value="1"/>
</dbReference>
<evidence type="ECO:0000256" key="1">
    <source>
        <dbReference type="ARBA" id="ARBA00000448"/>
    </source>
</evidence>
<feature type="chain" id="PRO_5034039483" description="beta-glucosidase" evidence="11">
    <location>
        <begin position="17"/>
        <end position="876"/>
    </location>
</feature>
<dbReference type="PRINTS" id="PR00133">
    <property type="entry name" value="GLHYDRLASE3"/>
</dbReference>
<dbReference type="InterPro" id="IPR017853">
    <property type="entry name" value="GH"/>
</dbReference>
<evidence type="ECO:0000256" key="9">
    <source>
        <dbReference type="ARBA" id="ARBA00023326"/>
    </source>
</evidence>
<dbReference type="InterPro" id="IPR013783">
    <property type="entry name" value="Ig-like_fold"/>
</dbReference>
<evidence type="ECO:0000256" key="4">
    <source>
        <dbReference type="ARBA" id="ARBA00022729"/>
    </source>
</evidence>
<keyword evidence="8 10" id="KW-0326">Glycosidase</keyword>
<evidence type="ECO:0000256" key="2">
    <source>
        <dbReference type="ARBA" id="ARBA00004987"/>
    </source>
</evidence>
<reference evidence="13 14" key="1">
    <citation type="journal article" date="2020" name="bioRxiv">
        <title>A chromosome-scale genome assembly for the Fusarium oxysporum strain Fo5176 to establish a model Arabidopsis-fungal pathosystem.</title>
        <authorList>
            <person name="Fokkens L."/>
            <person name="Guo L."/>
            <person name="Dora S."/>
            <person name="Wang B."/>
            <person name="Ye K."/>
            <person name="Sanchez-Rodriguez C."/>
            <person name="Croll D."/>
        </authorList>
    </citation>
    <scope>NUCLEOTIDE SEQUENCE [LARGE SCALE GENOMIC DNA]</scope>
    <source>
        <strain evidence="13 14">Fo5176</strain>
    </source>
</reference>
<evidence type="ECO:0000256" key="11">
    <source>
        <dbReference type="SAM" id="SignalP"/>
    </source>
</evidence>
<dbReference type="InterPro" id="IPR001764">
    <property type="entry name" value="Glyco_hydro_3_N"/>
</dbReference>
<evidence type="ECO:0000313" key="13">
    <source>
        <dbReference type="EMBL" id="KAF6520523.1"/>
    </source>
</evidence>
<dbReference type="UniPathway" id="UPA00696"/>
<dbReference type="Pfam" id="PF14310">
    <property type="entry name" value="Fn3-like"/>
    <property type="match status" value="1"/>
</dbReference>